<dbReference type="Gene3D" id="3.90.230.10">
    <property type="entry name" value="Creatinase/methionine aminopeptidase superfamily"/>
    <property type="match status" value="1"/>
</dbReference>
<dbReference type="InterPro" id="IPR036390">
    <property type="entry name" value="WH_DNA-bd_sf"/>
</dbReference>
<comment type="cofactor">
    <cofactor evidence="2">
        <name>Mn(2+)</name>
        <dbReference type="ChEBI" id="CHEBI:29035"/>
    </cofactor>
</comment>
<evidence type="ECO:0000256" key="7">
    <source>
        <dbReference type="ARBA" id="ARBA00022723"/>
    </source>
</evidence>
<dbReference type="GO" id="GO:0070006">
    <property type="term" value="F:metalloaminopeptidase activity"/>
    <property type="evidence" value="ECO:0007669"/>
    <property type="project" value="UniProtKB-UniRule"/>
</dbReference>
<dbReference type="RefSeq" id="XP_003674396.1">
    <property type="nucleotide sequence ID" value="XM_003674348.1"/>
</dbReference>
<protein>
    <recommendedName>
        <fullName evidence="9">Methionine aminopeptidase 2</fullName>
        <shortName evidence="9">MAP 2</shortName>
        <shortName evidence="9">MetAP 2</shortName>
        <ecNumber evidence="9">3.4.11.18</ecNumber>
    </recommendedName>
    <alternativeName>
        <fullName evidence="9">Peptidase M</fullName>
    </alternativeName>
</protein>
<evidence type="ECO:0000256" key="3">
    <source>
        <dbReference type="ARBA" id="ARBA00001954"/>
    </source>
</evidence>
<dbReference type="SUPFAM" id="SSF46785">
    <property type="entry name" value="Winged helix' DNA-binding domain"/>
    <property type="match status" value="1"/>
</dbReference>
<dbReference type="PANTHER" id="PTHR45777">
    <property type="entry name" value="METHIONINE AMINOPEPTIDASE 2"/>
    <property type="match status" value="1"/>
</dbReference>
<dbReference type="MEROPS" id="M24.002"/>
<name>G0V967_NAUCA</name>
<reference evidence="13 14" key="1">
    <citation type="journal article" date="2011" name="Proc. Natl. Acad. Sci. U.S.A.">
        <title>Evolutionary erosion of yeast sex chromosomes by mating-type switching accidents.</title>
        <authorList>
            <person name="Gordon J.L."/>
            <person name="Armisen D."/>
            <person name="Proux-Wera E."/>
            <person name="Oheigeartaigh S.S."/>
            <person name="Byrne K.P."/>
            <person name="Wolfe K.H."/>
        </authorList>
    </citation>
    <scope>NUCLEOTIDE SEQUENCE [LARGE SCALE GENOMIC DNA]</scope>
    <source>
        <strain evidence="14">ATCC 76901 / BCRC 22586 / CBS 4309 / NBRC 1992 / NRRL Y-12630</strain>
    </source>
</reference>
<dbReference type="eggNOG" id="KOG2775">
    <property type="taxonomic scope" value="Eukaryota"/>
</dbReference>
<feature type="binding site" evidence="9">
    <location>
        <position position="171"/>
    </location>
    <ligand>
        <name>substrate</name>
    </ligand>
</feature>
<evidence type="ECO:0000256" key="9">
    <source>
        <dbReference type="HAMAP-Rule" id="MF_03175"/>
    </source>
</evidence>
<dbReference type="InParanoid" id="G0V967"/>
<reference key="2">
    <citation type="submission" date="2011-08" db="EMBL/GenBank/DDBJ databases">
        <title>Genome sequence of Naumovozyma castellii.</title>
        <authorList>
            <person name="Gordon J.L."/>
            <person name="Armisen D."/>
            <person name="Proux-Wera E."/>
            <person name="OhEigeartaigh S.S."/>
            <person name="Byrne K.P."/>
            <person name="Wolfe K.H."/>
        </authorList>
    </citation>
    <scope>NUCLEOTIDE SEQUENCE</scope>
    <source>
        <strain>Type strain:CBS 4309</strain>
    </source>
</reference>
<dbReference type="OMA" id="PFAKRWL"/>
<dbReference type="GO" id="GO:0004239">
    <property type="term" value="F:initiator methionyl aminopeptidase activity"/>
    <property type="evidence" value="ECO:0007669"/>
    <property type="project" value="UniProtKB-UniRule"/>
</dbReference>
<dbReference type="GO" id="GO:0006508">
    <property type="term" value="P:proteolysis"/>
    <property type="evidence" value="ECO:0007669"/>
    <property type="project" value="UniProtKB-KW"/>
</dbReference>
<dbReference type="GO" id="GO:0051604">
    <property type="term" value="P:protein maturation"/>
    <property type="evidence" value="ECO:0007669"/>
    <property type="project" value="EnsemblFungi"/>
</dbReference>
<feature type="binding site" evidence="9">
    <location>
        <position position="398"/>
    </location>
    <ligand>
        <name>a divalent metal cation</name>
        <dbReference type="ChEBI" id="CHEBI:60240"/>
        <label>2</label>
        <note>catalytic</note>
    </ligand>
</feature>
<dbReference type="InterPro" id="IPR036005">
    <property type="entry name" value="Creatinase/aminopeptidase-like"/>
</dbReference>
<comment type="function">
    <text evidence="9 10">Cotranslationally removes the N-terminal methionine from nascent proteins. The N-terminal methionine is often cleaved when the second residue in the primary sequence is small and uncharged (Met-Ala-, Cys, Gly, Pro, Ser, Thr, or Val).</text>
</comment>
<gene>
    <name evidence="13" type="primary">NCAS0A14590</name>
    <name evidence="9" type="synonym">MAP2</name>
    <name evidence="13" type="ordered locus">NCAS_0A14590</name>
</gene>
<evidence type="ECO:0000256" key="2">
    <source>
        <dbReference type="ARBA" id="ARBA00001936"/>
    </source>
</evidence>
<feature type="binding site" evidence="9">
    <location>
        <position position="398"/>
    </location>
    <ligand>
        <name>a divalent metal cation</name>
        <dbReference type="ChEBI" id="CHEBI:60240"/>
        <label>1</label>
    </ligand>
</feature>
<evidence type="ECO:0000256" key="1">
    <source>
        <dbReference type="ARBA" id="ARBA00000294"/>
    </source>
</evidence>
<dbReference type="GO" id="GO:0005737">
    <property type="term" value="C:cytoplasm"/>
    <property type="evidence" value="ECO:0007669"/>
    <property type="project" value="UniProtKB-SubCell"/>
</dbReference>
<feature type="region of interest" description="Disordered" evidence="11">
    <location>
        <begin position="23"/>
        <end position="47"/>
    </location>
</feature>
<dbReference type="Proteomes" id="UP000001640">
    <property type="component" value="Chromosome 1"/>
</dbReference>
<dbReference type="HOGENOM" id="CLU_015857_7_1_1"/>
<dbReference type="Pfam" id="PF00557">
    <property type="entry name" value="Peptidase_M24"/>
    <property type="match status" value="1"/>
</dbReference>
<keyword evidence="8 9" id="KW-0378">Hydrolase</keyword>
<feature type="binding site" evidence="9">
    <location>
        <position position="304"/>
    </location>
    <ligand>
        <name>a divalent metal cation</name>
        <dbReference type="ChEBI" id="CHEBI:60240"/>
        <label>2</label>
        <note>catalytic</note>
    </ligand>
</feature>
<keyword evidence="5 9" id="KW-0963">Cytoplasm</keyword>
<organism evidence="13 14">
    <name type="scientific">Naumovozyma castellii</name>
    <name type="common">Yeast</name>
    <name type="synonym">Saccharomyces castellii</name>
    <dbReference type="NCBI Taxonomy" id="27288"/>
    <lineage>
        <taxon>Eukaryota</taxon>
        <taxon>Fungi</taxon>
        <taxon>Dikarya</taxon>
        <taxon>Ascomycota</taxon>
        <taxon>Saccharomycotina</taxon>
        <taxon>Saccharomycetes</taxon>
        <taxon>Saccharomycetales</taxon>
        <taxon>Saccharomycetaceae</taxon>
        <taxon>Naumovozyma</taxon>
    </lineage>
</organism>
<dbReference type="PANTHER" id="PTHR45777:SF2">
    <property type="entry name" value="METHIONINE AMINOPEPTIDASE 2"/>
    <property type="match status" value="1"/>
</dbReference>
<evidence type="ECO:0000256" key="10">
    <source>
        <dbReference type="RuleBase" id="RU003653"/>
    </source>
</evidence>
<keyword evidence="4 9" id="KW-0031">Aminopeptidase</keyword>
<dbReference type="STRING" id="1064592.G0V967"/>
<dbReference type="InterPro" id="IPR001714">
    <property type="entry name" value="Pept_M24_MAP"/>
</dbReference>
<feature type="binding site" evidence="9">
    <location>
        <position position="271"/>
    </location>
    <ligand>
        <name>a divalent metal cation</name>
        <dbReference type="ChEBI" id="CHEBI:60240"/>
        <label>2</label>
        <note>catalytic</note>
    </ligand>
</feature>
<comment type="cofactor">
    <cofactor evidence="3">
        <name>Fe(2+)</name>
        <dbReference type="ChEBI" id="CHEBI:29033"/>
    </cofactor>
</comment>
<dbReference type="HAMAP" id="MF_03175">
    <property type="entry name" value="MetAP_2_euk"/>
    <property type="match status" value="1"/>
</dbReference>
<dbReference type="PRINTS" id="PR00599">
    <property type="entry name" value="MAPEPTIDASE"/>
</dbReference>
<feature type="binding site" evidence="9">
    <location>
        <position position="202"/>
    </location>
    <ligand>
        <name>a divalent metal cation</name>
        <dbReference type="ChEBI" id="CHEBI:60240"/>
        <label>1</label>
    </ligand>
</feature>
<dbReference type="EC" id="3.4.11.18" evidence="9"/>
<sequence>MAEVTVTDMPPSEVSVEEVNADLAASSISTPEAVDESKKKKKNKKKKKKNNIKDITLFYPDGVYPEGEWMDYTQDFNLERTTDEEKRYLKRSLENATHWNDVRKGAEIHRRVRKNVQNKLKPGMALTDIANIIEDATRKFTGAEDLRTMEDPLSQGIGFPTGLSINHIAAHFTPNAGDKTVLKYEDVMKVDFGVQINGNIIDSAWTVAFDHKYDNLLTAVREATYTGIKEAGIDVRLTDIGEAIQEVMESYEVEIDGETFQVKPCRNLCGHNIGPYRIHGGKSVPIVKNGDNTKMEEGEHFAIETFGSTGRGYVYADGECSHYAKAPGEHQMPTLSGAKKLLKTINEKFGTLPFCRRYLDKLGEEKYLFALNQLVRQGIVQDYPPLVDIPGSYTAQFEHTILLHPHSKEIVSKGEDY</sequence>
<evidence type="ECO:0000259" key="12">
    <source>
        <dbReference type="Pfam" id="PF00557"/>
    </source>
</evidence>
<dbReference type="InterPro" id="IPR036388">
    <property type="entry name" value="WH-like_DNA-bd_sf"/>
</dbReference>
<keyword evidence="6 9" id="KW-0645">Protease</keyword>
<feature type="binding site" evidence="9">
    <location>
        <position position="279"/>
    </location>
    <ligand>
        <name>substrate</name>
    </ligand>
</feature>
<evidence type="ECO:0000256" key="5">
    <source>
        <dbReference type="ARBA" id="ARBA00022490"/>
    </source>
</evidence>
<dbReference type="InterPro" id="IPR018349">
    <property type="entry name" value="Pept_M24A_MAP2_BS"/>
</dbReference>
<dbReference type="FunCoup" id="G0V967">
    <property type="interactions" value="1257"/>
</dbReference>
<feature type="binding site" evidence="9">
    <location>
        <position position="191"/>
    </location>
    <ligand>
        <name>a divalent metal cation</name>
        <dbReference type="ChEBI" id="CHEBI:60240"/>
        <label>1</label>
    </ligand>
</feature>
<evidence type="ECO:0000256" key="11">
    <source>
        <dbReference type="SAM" id="MobiDB-lite"/>
    </source>
</evidence>
<feature type="domain" description="Peptidase M24" evidence="12">
    <location>
        <begin position="102"/>
        <end position="319"/>
    </location>
</feature>
<accession>G0V967</accession>
<dbReference type="Gene3D" id="1.10.10.10">
    <property type="entry name" value="Winged helix-like DNA-binding domain superfamily/Winged helix DNA-binding domain"/>
    <property type="match status" value="1"/>
</dbReference>
<comment type="catalytic activity">
    <reaction evidence="1 9 10">
        <text>Release of N-terminal amino acids, preferentially methionine, from peptides and arylamides.</text>
        <dbReference type="EC" id="3.4.11.18"/>
    </reaction>
</comment>
<keyword evidence="14" id="KW-1185">Reference proteome</keyword>
<dbReference type="NCBIfam" id="TIGR00501">
    <property type="entry name" value="met_pdase_II"/>
    <property type="match status" value="1"/>
</dbReference>
<keyword evidence="7 9" id="KW-0479">Metal-binding</keyword>
<feature type="binding site" evidence="9">
    <location>
        <position position="202"/>
    </location>
    <ligand>
        <name>a divalent metal cation</name>
        <dbReference type="ChEBI" id="CHEBI:60240"/>
        <label>2</label>
        <note>catalytic</note>
    </ligand>
</feature>
<comment type="cofactor">
    <cofactor evidence="9">
        <name>Co(2+)</name>
        <dbReference type="ChEBI" id="CHEBI:48828"/>
    </cofactor>
    <cofactor evidence="9">
        <name>Zn(2+)</name>
        <dbReference type="ChEBI" id="CHEBI:29105"/>
    </cofactor>
    <cofactor evidence="9">
        <name>Mn(2+)</name>
        <dbReference type="ChEBI" id="CHEBI:29035"/>
    </cofactor>
    <cofactor evidence="9">
        <name>Fe(2+)</name>
        <dbReference type="ChEBI" id="CHEBI:29033"/>
    </cofactor>
    <text evidence="9">Binds 2 divalent metal cations per subunit. Has a high-affinity and a low affinity metal-binding site. The true nature of the physiological cofactor is under debate. The enzyme is active with cobalt, zinc, manganese or divalent iron ions. Most likely, methionine aminopeptidases function as mononuclear Fe(2+)-metalloproteases under physiological conditions, and the catalytically relevant metal-binding site has been assigned to the histidine-containing high-affinity site.</text>
</comment>
<dbReference type="EMBL" id="HE576752">
    <property type="protein sequence ID" value="CCC68017.1"/>
    <property type="molecule type" value="Genomic_DNA"/>
</dbReference>
<comment type="similarity">
    <text evidence="9">Belongs to the peptidase M24A family. Methionine aminopeptidase eukaryotic type 2 subfamily.</text>
</comment>
<dbReference type="GO" id="GO:0046872">
    <property type="term" value="F:metal ion binding"/>
    <property type="evidence" value="ECO:0007669"/>
    <property type="project" value="UniProtKB-UniRule"/>
</dbReference>
<evidence type="ECO:0000256" key="6">
    <source>
        <dbReference type="ARBA" id="ARBA00022670"/>
    </source>
</evidence>
<dbReference type="CDD" id="cd01088">
    <property type="entry name" value="MetAP2"/>
    <property type="match status" value="1"/>
</dbReference>
<comment type="subcellular location">
    <subcellularLocation>
        <location evidence="9">Cytoplasm</location>
    </subcellularLocation>
</comment>
<evidence type="ECO:0000313" key="14">
    <source>
        <dbReference type="Proteomes" id="UP000001640"/>
    </source>
</evidence>
<evidence type="ECO:0000256" key="8">
    <source>
        <dbReference type="ARBA" id="ARBA00022801"/>
    </source>
</evidence>
<dbReference type="OrthoDB" id="7848262at2759"/>
<dbReference type="InterPro" id="IPR050247">
    <property type="entry name" value="Met_Aminopeptidase_Type2"/>
</dbReference>
<dbReference type="InterPro" id="IPR002468">
    <property type="entry name" value="Pept_M24A_MAP2"/>
</dbReference>
<dbReference type="GeneID" id="96901493"/>
<dbReference type="SUPFAM" id="SSF55920">
    <property type="entry name" value="Creatinase/aminopeptidase"/>
    <property type="match status" value="1"/>
</dbReference>
<dbReference type="PROSITE" id="PS01202">
    <property type="entry name" value="MAP_2"/>
    <property type="match status" value="1"/>
</dbReference>
<dbReference type="KEGG" id="ncs:NCAS_0A14590"/>
<dbReference type="AlphaFoldDB" id="G0V967"/>
<proteinExistence type="inferred from homology"/>
<dbReference type="InterPro" id="IPR000994">
    <property type="entry name" value="Pept_M24"/>
</dbReference>
<evidence type="ECO:0000256" key="4">
    <source>
        <dbReference type="ARBA" id="ARBA00022438"/>
    </source>
</evidence>
<evidence type="ECO:0000313" key="13">
    <source>
        <dbReference type="EMBL" id="CCC68017.1"/>
    </source>
</evidence>